<sequence>MNLKLVFLLFIISCTCTFAQDGGKFKVVLDAGHGGKDFGALYHGYVEKNITLNVALKVGKLLEQDNAIQVLYTRKTDVFVALSERPDMANRADANLFISIHCNGEPKKAAFGTETFIMGPTKNASNLEVAKKENSVIKLEKDKEKYEGFDPNKPEALLSAVPDATLNNSIDLASKIQDGFTSTLKRKNRGVKYAPFWILNKASMPGVVIELGFVSYEQEGAFLNSEDGQDDMAKAIAKAIQSYKKEYYTGGGTEYKEPAANSGTATVRIVAETKPAEKPETKPEAKPAVAAAKGVTFKVQISASGKSLETVPENFKGLTNISKDASAAVIKYYYGATDSYDEAKQLLVTAKEKGYTSAFVVAFKDGKKITVQEALGKK</sequence>
<dbReference type="AlphaFoldDB" id="A0A0A2MAL9"/>
<dbReference type="EMBL" id="JRLX01000001">
    <property type="protein sequence ID" value="KGO88513.1"/>
    <property type="molecule type" value="Genomic_DNA"/>
</dbReference>
<dbReference type="OrthoDB" id="9806267at2"/>
<name>A0A0A2MAL9_9FLAO</name>
<dbReference type="GO" id="GO:0008745">
    <property type="term" value="F:N-acetylmuramoyl-L-alanine amidase activity"/>
    <property type="evidence" value="ECO:0007669"/>
    <property type="project" value="UniProtKB-EC"/>
</dbReference>
<comment type="catalytic activity">
    <reaction evidence="1">
        <text>Hydrolyzes the link between N-acetylmuramoyl residues and L-amino acid residues in certain cell-wall glycopeptides.</text>
        <dbReference type="EC" id="3.5.1.28"/>
    </reaction>
</comment>
<feature type="domain" description="MurNAc-LAA" evidence="5">
    <location>
        <begin position="86"/>
        <end position="241"/>
    </location>
</feature>
<feature type="chain" id="PRO_5001991898" description="N-acetylmuramoyl-L-alanine amidase" evidence="4">
    <location>
        <begin position="20"/>
        <end position="378"/>
    </location>
</feature>
<dbReference type="eggNOG" id="COG0860">
    <property type="taxonomic scope" value="Bacteria"/>
</dbReference>
<evidence type="ECO:0000256" key="1">
    <source>
        <dbReference type="ARBA" id="ARBA00001561"/>
    </source>
</evidence>
<reference evidence="6 7" key="1">
    <citation type="submission" date="2013-09" db="EMBL/GenBank/DDBJ databases">
        <authorList>
            <person name="Zeng Z."/>
            <person name="Chen C."/>
        </authorList>
    </citation>
    <scope>NUCLEOTIDE SEQUENCE [LARGE SCALE GENOMIC DNA]</scope>
    <source>
        <strain evidence="6 7">WB 3.3-2</strain>
    </source>
</reference>
<keyword evidence="4" id="KW-0732">Signal</keyword>
<evidence type="ECO:0000259" key="5">
    <source>
        <dbReference type="SMART" id="SM00646"/>
    </source>
</evidence>
<organism evidence="6 7">
    <name type="scientific">Flavobacterium rivuli WB 3.3-2 = DSM 21788</name>
    <dbReference type="NCBI Taxonomy" id="1121895"/>
    <lineage>
        <taxon>Bacteria</taxon>
        <taxon>Pseudomonadati</taxon>
        <taxon>Bacteroidota</taxon>
        <taxon>Flavobacteriia</taxon>
        <taxon>Flavobacteriales</taxon>
        <taxon>Flavobacteriaceae</taxon>
        <taxon>Flavobacterium</taxon>
    </lineage>
</organism>
<dbReference type="PANTHER" id="PTHR30404:SF0">
    <property type="entry name" value="N-ACETYLMURAMOYL-L-ALANINE AMIDASE AMIC"/>
    <property type="match status" value="1"/>
</dbReference>
<dbReference type="GO" id="GO:0009253">
    <property type="term" value="P:peptidoglycan catabolic process"/>
    <property type="evidence" value="ECO:0007669"/>
    <property type="project" value="InterPro"/>
</dbReference>
<dbReference type="RefSeq" id="WP_020211526.1">
    <property type="nucleotide sequence ID" value="NZ_KB899966.1"/>
</dbReference>
<dbReference type="CDD" id="cd02696">
    <property type="entry name" value="MurNAc-LAA"/>
    <property type="match status" value="1"/>
</dbReference>
<dbReference type="SUPFAM" id="SSF53187">
    <property type="entry name" value="Zn-dependent exopeptidases"/>
    <property type="match status" value="1"/>
</dbReference>
<comment type="caution">
    <text evidence="6">The sequence shown here is derived from an EMBL/GenBank/DDBJ whole genome shotgun (WGS) entry which is preliminary data.</text>
</comment>
<evidence type="ECO:0000313" key="6">
    <source>
        <dbReference type="EMBL" id="KGO88513.1"/>
    </source>
</evidence>
<protein>
    <recommendedName>
        <fullName evidence="2">N-acetylmuramoyl-L-alanine amidase</fullName>
        <ecNumber evidence="2">3.5.1.28</ecNumber>
    </recommendedName>
</protein>
<gene>
    <name evidence="6" type="ORF">Q765_00990</name>
</gene>
<dbReference type="InterPro" id="IPR050695">
    <property type="entry name" value="N-acetylmuramoyl_amidase_3"/>
</dbReference>
<feature type="signal peptide" evidence="4">
    <location>
        <begin position="1"/>
        <end position="19"/>
    </location>
</feature>
<dbReference type="Gene3D" id="3.40.630.40">
    <property type="entry name" value="Zn-dependent exopeptidases"/>
    <property type="match status" value="1"/>
</dbReference>
<evidence type="ECO:0000256" key="2">
    <source>
        <dbReference type="ARBA" id="ARBA00011901"/>
    </source>
</evidence>
<keyword evidence="3" id="KW-0378">Hydrolase</keyword>
<dbReference type="GO" id="GO:0030288">
    <property type="term" value="C:outer membrane-bounded periplasmic space"/>
    <property type="evidence" value="ECO:0007669"/>
    <property type="project" value="TreeGrafter"/>
</dbReference>
<accession>A0A0A2MAL9</accession>
<evidence type="ECO:0000256" key="4">
    <source>
        <dbReference type="SAM" id="SignalP"/>
    </source>
</evidence>
<dbReference type="Proteomes" id="UP000030152">
    <property type="component" value="Unassembled WGS sequence"/>
</dbReference>
<proteinExistence type="predicted"/>
<dbReference type="STRING" id="1121895.GCA_000378485_00404"/>
<dbReference type="SMART" id="SM00646">
    <property type="entry name" value="Ami_3"/>
    <property type="match status" value="1"/>
</dbReference>
<evidence type="ECO:0000256" key="3">
    <source>
        <dbReference type="ARBA" id="ARBA00022801"/>
    </source>
</evidence>
<dbReference type="EC" id="3.5.1.28" evidence="2"/>
<evidence type="ECO:0000313" key="7">
    <source>
        <dbReference type="Proteomes" id="UP000030152"/>
    </source>
</evidence>
<dbReference type="InterPro" id="IPR002508">
    <property type="entry name" value="MurNAc-LAA_cat"/>
</dbReference>
<dbReference type="Pfam" id="PF01520">
    <property type="entry name" value="Amidase_3"/>
    <property type="match status" value="1"/>
</dbReference>
<keyword evidence="7" id="KW-1185">Reference proteome</keyword>
<dbReference type="FunFam" id="3.40.630.40:FF:000005">
    <property type="entry name" value="N-acetylmuramoyl-L-alanine amidase (AmiA)"/>
    <property type="match status" value="1"/>
</dbReference>
<dbReference type="PANTHER" id="PTHR30404">
    <property type="entry name" value="N-ACETYLMURAMOYL-L-ALANINE AMIDASE"/>
    <property type="match status" value="1"/>
</dbReference>